<accession>A0A1Y1CHQ6</accession>
<dbReference type="EMBL" id="AP018042">
    <property type="protein sequence ID" value="BAX79820.1"/>
    <property type="molecule type" value="Genomic_DNA"/>
</dbReference>
<dbReference type="SUPFAM" id="SSF51735">
    <property type="entry name" value="NAD(P)-binding Rossmann-fold domains"/>
    <property type="match status" value="1"/>
</dbReference>
<protein>
    <submittedName>
        <fullName evidence="4">Short-chain dehydrogenase/reductase</fullName>
    </submittedName>
</protein>
<sequence>MKEKIVLITGASSGIGKASALLFLKKGYTVYATAPSTNAMMDLEAKGARILQLDITNAENCRQVVNHIYKKSERVDILVNNAGFGLYGAIEDVPMADARQQFEVNLFGLMQLTQMILPKMRVNCNGRIINISSILGRMTLPMGGWYHASKYALEGISDCLRQELRSFGVKVILINPGAIESEWADIALSKAIEYSKNTAYGTMTERLENLLLKSRKIQVKTEKVAEVIVNASESRNPRIRYIVPTHAKLIWLLRKIITENSFDYFKRRFFKFNYPYK</sequence>
<dbReference type="GO" id="GO:0016491">
    <property type="term" value="F:oxidoreductase activity"/>
    <property type="evidence" value="ECO:0007669"/>
    <property type="project" value="UniProtKB-KW"/>
</dbReference>
<evidence type="ECO:0000256" key="1">
    <source>
        <dbReference type="ARBA" id="ARBA00006484"/>
    </source>
</evidence>
<dbReference type="OrthoDB" id="9786056at2"/>
<organism evidence="4 5">
    <name type="scientific">Labilibaculum antarcticum</name>
    <dbReference type="NCBI Taxonomy" id="1717717"/>
    <lineage>
        <taxon>Bacteria</taxon>
        <taxon>Pseudomonadati</taxon>
        <taxon>Bacteroidota</taxon>
        <taxon>Bacteroidia</taxon>
        <taxon>Marinilabiliales</taxon>
        <taxon>Marinifilaceae</taxon>
        <taxon>Labilibaculum</taxon>
    </lineage>
</organism>
<dbReference type="PRINTS" id="PR00080">
    <property type="entry name" value="SDRFAMILY"/>
</dbReference>
<dbReference type="KEGG" id="mbas:ALGA_1439"/>
<dbReference type="RefSeq" id="WP_096428704.1">
    <property type="nucleotide sequence ID" value="NZ_AP018042.1"/>
</dbReference>
<dbReference type="InterPro" id="IPR036291">
    <property type="entry name" value="NAD(P)-bd_dom_sf"/>
</dbReference>
<name>A0A1Y1CHQ6_9BACT</name>
<dbReference type="CDD" id="cd05374">
    <property type="entry name" value="17beta-HSD-like_SDR_c"/>
    <property type="match status" value="1"/>
</dbReference>
<dbReference type="InterPro" id="IPR002347">
    <property type="entry name" value="SDR_fam"/>
</dbReference>
<keyword evidence="2" id="KW-0560">Oxidoreductase</keyword>
<gene>
    <name evidence="4" type="ORF">ALGA_1439</name>
</gene>
<evidence type="ECO:0000256" key="3">
    <source>
        <dbReference type="RuleBase" id="RU000363"/>
    </source>
</evidence>
<dbReference type="PANTHER" id="PTHR44169">
    <property type="entry name" value="NADPH-DEPENDENT 1-ACYLDIHYDROXYACETONE PHOSPHATE REDUCTASE"/>
    <property type="match status" value="1"/>
</dbReference>
<dbReference type="Pfam" id="PF00106">
    <property type="entry name" value="adh_short"/>
    <property type="match status" value="1"/>
</dbReference>
<evidence type="ECO:0000313" key="4">
    <source>
        <dbReference type="EMBL" id="BAX79820.1"/>
    </source>
</evidence>
<dbReference type="AlphaFoldDB" id="A0A1Y1CHQ6"/>
<evidence type="ECO:0000256" key="2">
    <source>
        <dbReference type="ARBA" id="ARBA00023002"/>
    </source>
</evidence>
<evidence type="ECO:0000313" key="5">
    <source>
        <dbReference type="Proteomes" id="UP000218267"/>
    </source>
</evidence>
<dbReference type="PANTHER" id="PTHR44169:SF6">
    <property type="entry name" value="NADPH-DEPENDENT 1-ACYLDIHYDROXYACETONE PHOSPHATE REDUCTASE"/>
    <property type="match status" value="1"/>
</dbReference>
<dbReference type="Proteomes" id="UP000218267">
    <property type="component" value="Chromosome"/>
</dbReference>
<keyword evidence="5" id="KW-1185">Reference proteome</keyword>
<dbReference type="Gene3D" id="3.40.50.720">
    <property type="entry name" value="NAD(P)-binding Rossmann-like Domain"/>
    <property type="match status" value="1"/>
</dbReference>
<proteinExistence type="inferred from homology"/>
<dbReference type="PRINTS" id="PR00081">
    <property type="entry name" value="GDHRDH"/>
</dbReference>
<reference evidence="5" key="2">
    <citation type="journal article" date="2020" name="Antonie Van Leeuwenhoek">
        <title>Labilibaculum antarcticum sp. nov., a novel facultative anaerobic, psychrotorelant bacterium isolated from marine sediment of Antarctica.</title>
        <authorList>
            <person name="Watanabe M."/>
            <person name="Kojima H."/>
            <person name="Fukui M."/>
        </authorList>
    </citation>
    <scope>NUCLEOTIDE SEQUENCE [LARGE SCALE GENOMIC DNA]</scope>
    <source>
        <strain evidence="5">SPP2</strain>
    </source>
</reference>
<comment type="similarity">
    <text evidence="1 3">Belongs to the short-chain dehydrogenases/reductases (SDR) family.</text>
</comment>
<dbReference type="NCBIfam" id="NF004826">
    <property type="entry name" value="PRK06182.1"/>
    <property type="match status" value="1"/>
</dbReference>
<reference evidence="4 5" key="1">
    <citation type="journal article" date="2018" name="Mar. Genomics">
        <title>Complete genome sequence of Marinifilaceae bacterium strain SPP2, isolated from the Antarctic marine sediment.</title>
        <authorList>
            <person name="Watanabe M."/>
            <person name="Kojima H."/>
            <person name="Fukui M."/>
        </authorList>
    </citation>
    <scope>NUCLEOTIDE SEQUENCE [LARGE SCALE GENOMIC DNA]</scope>
    <source>
        <strain evidence="4 5">SPP2</strain>
    </source>
</reference>